<feature type="domain" description="Kazal-like" evidence="1">
    <location>
        <begin position="283"/>
        <end position="327"/>
    </location>
</feature>
<dbReference type="CDD" id="cd00104">
    <property type="entry name" value="KAZAL_FS"/>
    <property type="match status" value="1"/>
</dbReference>
<keyword evidence="3" id="KW-1185">Reference proteome</keyword>
<dbReference type="SMART" id="SM00280">
    <property type="entry name" value="KAZAL"/>
    <property type="match status" value="1"/>
</dbReference>
<proteinExistence type="predicted"/>
<accession>E1ZA39</accession>
<dbReference type="InParanoid" id="E1ZA39"/>
<dbReference type="GeneID" id="17356642"/>
<reference evidence="2 3" key="1">
    <citation type="journal article" date="2010" name="Plant Cell">
        <title>The Chlorella variabilis NC64A genome reveals adaptation to photosymbiosis, coevolution with viruses, and cryptic sex.</title>
        <authorList>
            <person name="Blanc G."/>
            <person name="Duncan G."/>
            <person name="Agarkova I."/>
            <person name="Borodovsky M."/>
            <person name="Gurnon J."/>
            <person name="Kuo A."/>
            <person name="Lindquist E."/>
            <person name="Lucas S."/>
            <person name="Pangilinan J."/>
            <person name="Polle J."/>
            <person name="Salamov A."/>
            <person name="Terry A."/>
            <person name="Yamada T."/>
            <person name="Dunigan D.D."/>
            <person name="Grigoriev I.V."/>
            <person name="Claverie J.M."/>
            <person name="Van Etten J.L."/>
        </authorList>
    </citation>
    <scope>NUCLEOTIDE SEQUENCE [LARGE SCALE GENOMIC DNA]</scope>
    <source>
        <strain evidence="2 3">NC64A</strain>
    </source>
</reference>
<dbReference type="Proteomes" id="UP000008141">
    <property type="component" value="Unassembled WGS sequence"/>
</dbReference>
<sequence>MRTLKGFATGAIYGVPLAFRLAYIEHYNDLYFMDAAVEEALALAPATTSAQASRAARAGAFPWHARRREAGRMLCHAAPALVLKLIPQHLMLVNYMMHEVEAGLNKTQSKAENNTDLARGAPHNLDEGWGLYVGTGSCGIYPFVNAMSSAFGVTGDSADGKTCESPVHRNILAAFKTMYGAATKGNLAAFKQGRNALAKFILATLKAAAEVSKRVGLKQSAATPLAQGYGYWRAIEAVVAATDQAAADAVLAALQSAYPKLSLNPALVGTVGAKRYLKCNGTRQALDRCLARCPKAPKKVCGFNGKTYPSKCAALCYGTTVRKAGAC</sequence>
<dbReference type="EMBL" id="GL433840">
    <property type="protein sequence ID" value="EFN56990.1"/>
    <property type="molecule type" value="Genomic_DNA"/>
</dbReference>
<gene>
    <name evidence="2" type="ORF">CHLNCDRAFT_143613</name>
</gene>
<evidence type="ECO:0000259" key="1">
    <source>
        <dbReference type="PROSITE" id="PS51465"/>
    </source>
</evidence>
<dbReference type="PROSITE" id="PS51465">
    <property type="entry name" value="KAZAL_2"/>
    <property type="match status" value="1"/>
</dbReference>
<dbReference type="PROSITE" id="PS00282">
    <property type="entry name" value="KAZAL_1"/>
    <property type="match status" value="1"/>
</dbReference>
<dbReference type="InterPro" id="IPR002350">
    <property type="entry name" value="Kazal_dom"/>
</dbReference>
<dbReference type="InterPro" id="IPR011643">
    <property type="entry name" value="HCR1"/>
</dbReference>
<dbReference type="InterPro" id="IPR036058">
    <property type="entry name" value="Kazal_dom_sf"/>
</dbReference>
<dbReference type="RefSeq" id="XP_005849092.1">
    <property type="nucleotide sequence ID" value="XM_005849030.1"/>
</dbReference>
<dbReference type="Gene3D" id="3.30.60.30">
    <property type="match status" value="1"/>
</dbReference>
<dbReference type="Pfam" id="PF07648">
    <property type="entry name" value="Kazal_2"/>
    <property type="match status" value="1"/>
</dbReference>
<organism evidence="3">
    <name type="scientific">Chlorella variabilis</name>
    <name type="common">Green alga</name>
    <dbReference type="NCBI Taxonomy" id="554065"/>
    <lineage>
        <taxon>Eukaryota</taxon>
        <taxon>Viridiplantae</taxon>
        <taxon>Chlorophyta</taxon>
        <taxon>core chlorophytes</taxon>
        <taxon>Trebouxiophyceae</taxon>
        <taxon>Chlorellales</taxon>
        <taxon>Chlorellaceae</taxon>
        <taxon>Chlorella clade</taxon>
        <taxon>Chlorella</taxon>
    </lineage>
</organism>
<dbReference type="OrthoDB" id="514512at2759"/>
<evidence type="ECO:0000313" key="2">
    <source>
        <dbReference type="EMBL" id="EFN56990.1"/>
    </source>
</evidence>
<name>E1ZA39_CHLVA</name>
<dbReference type="Pfam" id="PF07692">
    <property type="entry name" value="Fea1"/>
    <property type="match status" value="1"/>
</dbReference>
<dbReference type="KEGG" id="cvr:CHLNCDRAFT_143613"/>
<dbReference type="AlphaFoldDB" id="E1ZA39"/>
<protein>
    <recommendedName>
        <fullName evidence="1">Kazal-like domain-containing protein</fullName>
    </recommendedName>
</protein>
<dbReference type="SUPFAM" id="SSF100895">
    <property type="entry name" value="Kazal-type serine protease inhibitors"/>
    <property type="match status" value="1"/>
</dbReference>
<evidence type="ECO:0000313" key="3">
    <source>
        <dbReference type="Proteomes" id="UP000008141"/>
    </source>
</evidence>